<comment type="caution">
    <text evidence="2">The sequence shown here is derived from an EMBL/GenBank/DDBJ whole genome shotgun (WGS) entry which is preliminary data.</text>
</comment>
<gene>
    <name evidence="2" type="ORF">HNR70_000551</name>
</gene>
<evidence type="ECO:0000313" key="3">
    <source>
        <dbReference type="Proteomes" id="UP000588158"/>
    </source>
</evidence>
<evidence type="ECO:0000256" key="1">
    <source>
        <dbReference type="ARBA" id="ARBA00023002"/>
    </source>
</evidence>
<dbReference type="Proteomes" id="UP000588158">
    <property type="component" value="Unassembled WGS sequence"/>
</dbReference>
<dbReference type="AlphaFoldDB" id="A0A841ACA0"/>
<accession>A0A841ACA0</accession>
<proteinExistence type="predicted"/>
<dbReference type="Gene3D" id="3.20.20.220">
    <property type="match status" value="1"/>
</dbReference>
<dbReference type="SUPFAM" id="SSF51730">
    <property type="entry name" value="FAD-linked oxidoreductase"/>
    <property type="match status" value="1"/>
</dbReference>
<dbReference type="InterPro" id="IPR029041">
    <property type="entry name" value="FAD-linked_oxidoreductase-like"/>
</dbReference>
<name>A0A841ACA0_9MICO</name>
<dbReference type="EMBL" id="JACHLZ010000001">
    <property type="protein sequence ID" value="MBB5830738.1"/>
    <property type="molecule type" value="Genomic_DNA"/>
</dbReference>
<keyword evidence="3" id="KW-1185">Reference proteome</keyword>
<reference evidence="2 3" key="1">
    <citation type="submission" date="2020-08" db="EMBL/GenBank/DDBJ databases">
        <title>Sequencing the genomes of 1000 actinobacteria strains.</title>
        <authorList>
            <person name="Klenk H.-P."/>
        </authorList>
    </citation>
    <scope>NUCLEOTIDE SEQUENCE [LARGE SCALE GENOMIC DNA]</scope>
    <source>
        <strain evidence="2 3">DSM 28796</strain>
    </source>
</reference>
<sequence>MWPEQTSPAGGTRPAAAYSLEVTGKAIAQLEAARADIPLGTPVNIAFLGNEDHAQRVGAARAIRDWGLSPVPTQMTFDADALVRWVRQVRADGIDAPLRLGVPGPARAGTLLRFARQFGVSPSAQVAERYGLPTDGAADAPVGPERFWDALQSGLTAASAEIDLGVIGYHLYPFGGMSAAVRWMNGRLTLPGA</sequence>
<evidence type="ECO:0008006" key="4">
    <source>
        <dbReference type="Google" id="ProtNLM"/>
    </source>
</evidence>
<dbReference type="RefSeq" id="WP_184324312.1">
    <property type="nucleotide sequence ID" value="NZ_JACHLZ010000001.1"/>
</dbReference>
<protein>
    <recommendedName>
        <fullName evidence="4">Methylenetetrahydrofolate reductase</fullName>
    </recommendedName>
</protein>
<dbReference type="GO" id="GO:0016491">
    <property type="term" value="F:oxidoreductase activity"/>
    <property type="evidence" value="ECO:0007669"/>
    <property type="project" value="UniProtKB-KW"/>
</dbReference>
<evidence type="ECO:0000313" key="2">
    <source>
        <dbReference type="EMBL" id="MBB5830738.1"/>
    </source>
</evidence>
<organism evidence="2 3">
    <name type="scientific">Brachybacterium aquaticum</name>
    <dbReference type="NCBI Taxonomy" id="1432564"/>
    <lineage>
        <taxon>Bacteria</taxon>
        <taxon>Bacillati</taxon>
        <taxon>Actinomycetota</taxon>
        <taxon>Actinomycetes</taxon>
        <taxon>Micrococcales</taxon>
        <taxon>Dermabacteraceae</taxon>
        <taxon>Brachybacterium</taxon>
    </lineage>
</organism>
<keyword evidence="1" id="KW-0560">Oxidoreductase</keyword>